<gene>
    <name evidence="10" type="ORF">GT019_23970</name>
</gene>
<evidence type="ECO:0000313" key="11">
    <source>
        <dbReference type="Proteomes" id="UP000665561"/>
    </source>
</evidence>
<dbReference type="PANTHER" id="PTHR10196:SF93">
    <property type="entry name" value="L-RHAMNULOKINASE"/>
    <property type="match status" value="1"/>
</dbReference>
<evidence type="ECO:0000256" key="6">
    <source>
        <dbReference type="ARBA" id="ARBA00023157"/>
    </source>
</evidence>
<evidence type="ECO:0000256" key="2">
    <source>
        <dbReference type="ARBA" id="ARBA00022679"/>
    </source>
</evidence>
<comment type="similarity">
    <text evidence="1">Belongs to the FGGY kinase family.</text>
</comment>
<dbReference type="InterPro" id="IPR013449">
    <property type="entry name" value="Rhamnulokinase"/>
</dbReference>
<reference evidence="10 11" key="1">
    <citation type="submission" date="2020-01" db="EMBL/GenBank/DDBJ databases">
        <title>Paenibacillus soybeanensis sp. nov. isolated from the nodules of soybean (Glycine max(L.) Merr).</title>
        <authorList>
            <person name="Wang H."/>
        </authorList>
    </citation>
    <scope>NUCLEOTIDE SEQUENCE [LARGE SCALE GENOMIC DNA]</scope>
    <source>
        <strain evidence="10 11">T1</strain>
    </source>
</reference>
<dbReference type="Pfam" id="PF02782">
    <property type="entry name" value="FGGY_C"/>
    <property type="match status" value="1"/>
</dbReference>
<name>A0ABW9XW80_9BACL</name>
<dbReference type="SUPFAM" id="SSF53067">
    <property type="entry name" value="Actin-like ATPase domain"/>
    <property type="match status" value="2"/>
</dbReference>
<evidence type="ECO:0000256" key="1">
    <source>
        <dbReference type="ARBA" id="ARBA00009156"/>
    </source>
</evidence>
<proteinExistence type="inferred from homology"/>
<comment type="caution">
    <text evidence="10">The sequence shown here is derived from an EMBL/GenBank/DDBJ whole genome shotgun (WGS) entry which is preliminary data.</text>
</comment>
<dbReference type="InterPro" id="IPR018484">
    <property type="entry name" value="FGGY_N"/>
</dbReference>
<feature type="domain" description="Carbohydrate kinase FGGY C-terminal" evidence="9">
    <location>
        <begin position="317"/>
        <end position="508"/>
    </location>
</feature>
<dbReference type="Gene3D" id="3.30.420.40">
    <property type="match status" value="2"/>
</dbReference>
<keyword evidence="5" id="KW-0067">ATP-binding</keyword>
<feature type="domain" description="Carbohydrate kinase FGGY N-terminal" evidence="8">
    <location>
        <begin position="68"/>
        <end position="305"/>
    </location>
</feature>
<evidence type="ECO:0000256" key="7">
    <source>
        <dbReference type="ARBA" id="ARBA00023308"/>
    </source>
</evidence>
<evidence type="ECO:0000259" key="9">
    <source>
        <dbReference type="Pfam" id="PF02782"/>
    </source>
</evidence>
<dbReference type="CDD" id="cd07771">
    <property type="entry name" value="ASKHA_NBD_FGGY_RhaB-like"/>
    <property type="match status" value="1"/>
</dbReference>
<evidence type="ECO:0000256" key="4">
    <source>
        <dbReference type="ARBA" id="ARBA00022777"/>
    </source>
</evidence>
<keyword evidence="11" id="KW-1185">Reference proteome</keyword>
<dbReference type="Pfam" id="PF00370">
    <property type="entry name" value="FGGY_N"/>
    <property type="match status" value="1"/>
</dbReference>
<sequence length="553" mass="60881">MPAAANFACGQASQRISACGVCLRCGNSRRRELRFGLHPRPSWRGWGPKRSRAAKDERLGGFHLPSILAYDLGASSGRALLGRLTDRRIEVEEVHRFGNDPVAVGDRLHWDILRLFHDIKHGLLKAKLAGETPGSLAIDSWAVDFGLIGRGGELLGNPYHYRDRHTDGVMERTTARLTPGRIFGRSGIQFLPFNTIYQLAALKEADSPLLAQAERFLMIPDLLRYFLTGEMHNEFSNATTTQLYNPLLGGWDAELLGDIGIPSSLFGTVVQPGTPAGRLRPSLKEELGIGAIPVYTVAEHDTGSAVAAVPALERDFAYLSCGTWSLMGTEVDWPVITDLAQELNFTNEGGVGGTYRLLKNIMGLWILQETRRTWEKAGLTLGFPELVALAEQAPPLRAFIDPDDAMFLHAGDMPARIARYCERTGQRAPGTPGEIVRCILESLALKYRYVLELTERLSGKRFGGLHMVGGGIQNALLCQWSANAIGKPVWAGPVEGSALGNLAVQWIAQGEIADIWEARKIIRESFPVTNYEPRDGAQWEEAYGRFRALTRLS</sequence>
<keyword evidence="2" id="KW-0808">Transferase</keyword>
<keyword evidence="3" id="KW-0547">Nucleotide-binding</keyword>
<dbReference type="PANTHER" id="PTHR10196">
    <property type="entry name" value="SUGAR KINASE"/>
    <property type="match status" value="1"/>
</dbReference>
<keyword evidence="6" id="KW-1015">Disulfide bond</keyword>
<evidence type="ECO:0000259" key="8">
    <source>
        <dbReference type="Pfam" id="PF00370"/>
    </source>
</evidence>
<evidence type="ECO:0000313" key="10">
    <source>
        <dbReference type="EMBL" id="NBD26940.1"/>
    </source>
</evidence>
<protein>
    <submittedName>
        <fullName evidence="10">Rhamnulokinase</fullName>
    </submittedName>
</protein>
<evidence type="ECO:0000256" key="3">
    <source>
        <dbReference type="ARBA" id="ARBA00022741"/>
    </source>
</evidence>
<keyword evidence="4" id="KW-0418">Kinase</keyword>
<dbReference type="InterPro" id="IPR018485">
    <property type="entry name" value="FGGY_C"/>
</dbReference>
<evidence type="ECO:0000256" key="5">
    <source>
        <dbReference type="ARBA" id="ARBA00022840"/>
    </source>
</evidence>
<dbReference type="EMBL" id="JAAAMV010000024">
    <property type="protein sequence ID" value="NBD26940.1"/>
    <property type="molecule type" value="Genomic_DNA"/>
</dbReference>
<accession>A0ABW9XW80</accession>
<dbReference type="InterPro" id="IPR043129">
    <property type="entry name" value="ATPase_NBD"/>
</dbReference>
<dbReference type="Proteomes" id="UP000665561">
    <property type="component" value="Unassembled WGS sequence"/>
</dbReference>
<organism evidence="10 11">
    <name type="scientific">Paenibacillus glycinis</name>
    <dbReference type="NCBI Taxonomy" id="2697035"/>
    <lineage>
        <taxon>Bacteria</taxon>
        <taxon>Bacillati</taxon>
        <taxon>Bacillota</taxon>
        <taxon>Bacilli</taxon>
        <taxon>Bacillales</taxon>
        <taxon>Paenibacillaceae</taxon>
        <taxon>Paenibacillus</taxon>
    </lineage>
</organism>
<keyword evidence="7" id="KW-0684">Rhamnose metabolism</keyword>